<dbReference type="InterPro" id="IPR024590">
    <property type="entry name" value="HrpA_C"/>
</dbReference>
<comment type="caution">
    <text evidence="8">The sequence shown here is derived from an EMBL/GenBank/DDBJ whole genome shotgun (WGS) entry which is preliminary data.</text>
</comment>
<feature type="domain" description="Helicase C-terminal" evidence="7">
    <location>
        <begin position="306"/>
        <end position="478"/>
    </location>
</feature>
<protein>
    <submittedName>
        <fullName evidence="8">ATP-dependent RNA helicase HrpA</fullName>
        <ecNumber evidence="8">3.6.4.13</ecNumber>
    </submittedName>
</protein>
<dbReference type="SMART" id="SM00382">
    <property type="entry name" value="AAA"/>
    <property type="match status" value="1"/>
</dbReference>
<dbReference type="Pfam" id="PF07717">
    <property type="entry name" value="OB_NTP_bind"/>
    <property type="match status" value="1"/>
</dbReference>
<dbReference type="InterPro" id="IPR001650">
    <property type="entry name" value="Helicase_C-like"/>
</dbReference>
<dbReference type="PROSITE" id="PS51194">
    <property type="entry name" value="HELICASE_CTER"/>
    <property type="match status" value="1"/>
</dbReference>
<evidence type="ECO:0000256" key="1">
    <source>
        <dbReference type="ARBA" id="ARBA00022741"/>
    </source>
</evidence>
<dbReference type="Pfam" id="PF00270">
    <property type="entry name" value="DEAD"/>
    <property type="match status" value="1"/>
</dbReference>
<dbReference type="Gene3D" id="3.40.50.300">
    <property type="entry name" value="P-loop containing nucleotide triphosphate hydrolases"/>
    <property type="match status" value="2"/>
</dbReference>
<dbReference type="RefSeq" id="WP_253565382.1">
    <property type="nucleotide sequence ID" value="NZ_JAMZEK010000001.1"/>
</dbReference>
<keyword evidence="1" id="KW-0547">Nucleotide-binding</keyword>
<evidence type="ECO:0000313" key="8">
    <source>
        <dbReference type="EMBL" id="MCP1373625.1"/>
    </source>
</evidence>
<organism evidence="8 9">
    <name type="scientific">Dyella lutea</name>
    <dbReference type="NCBI Taxonomy" id="2950441"/>
    <lineage>
        <taxon>Bacteria</taxon>
        <taxon>Pseudomonadati</taxon>
        <taxon>Pseudomonadota</taxon>
        <taxon>Gammaproteobacteria</taxon>
        <taxon>Lysobacterales</taxon>
        <taxon>Rhodanobacteraceae</taxon>
        <taxon>Dyella</taxon>
    </lineage>
</organism>
<evidence type="ECO:0000259" key="6">
    <source>
        <dbReference type="PROSITE" id="PS51192"/>
    </source>
</evidence>
<proteinExistence type="predicted"/>
<feature type="region of interest" description="Disordered" evidence="5">
    <location>
        <begin position="645"/>
        <end position="725"/>
    </location>
</feature>
<keyword evidence="9" id="KW-1185">Reference proteome</keyword>
<dbReference type="SUPFAM" id="SSF52540">
    <property type="entry name" value="P-loop containing nucleoside triphosphate hydrolases"/>
    <property type="match status" value="1"/>
</dbReference>
<dbReference type="InterPro" id="IPR027417">
    <property type="entry name" value="P-loop_NTPase"/>
</dbReference>
<evidence type="ECO:0000256" key="3">
    <source>
        <dbReference type="ARBA" id="ARBA00022806"/>
    </source>
</evidence>
<gene>
    <name evidence="8" type="primary">hrpA</name>
    <name evidence="8" type="ORF">NC595_06080</name>
</gene>
<dbReference type="SMART" id="SM00487">
    <property type="entry name" value="DEXDc"/>
    <property type="match status" value="1"/>
</dbReference>
<dbReference type="InterPro" id="IPR010222">
    <property type="entry name" value="RNA_helicase_HrpA"/>
</dbReference>
<keyword evidence="2 8" id="KW-0378">Hydrolase</keyword>
<evidence type="ECO:0000313" key="9">
    <source>
        <dbReference type="Proteomes" id="UP001204615"/>
    </source>
</evidence>
<dbReference type="PANTHER" id="PTHR18934:SF99">
    <property type="entry name" value="ATP-DEPENDENT RNA HELICASE DHX37-RELATED"/>
    <property type="match status" value="1"/>
</dbReference>
<dbReference type="InterPro" id="IPR014001">
    <property type="entry name" value="Helicase_ATP-bd"/>
</dbReference>
<sequence length="1408" mass="156312">MSSSSPPASLEPRLREARRALDNVSTRDFGRLLGRWRGLLREPSAAKFDALMVDIEASAARRQVRATAKPAVMLDESLPITARADEIVELIRKHQVVVIAGETGSGKTTQLPKLCLAAGRGEAGMIGCTQPRRLAARSVANRVAEELGTGIGDQVGFQVRFSDKVSERTLVKFMTDGILLAETQGDPWLSNYDTLIIDEAHERSLNIDFLLGYLKRLAIKRPELKIIVTSATIDTARFAEHFDGAPVVSVEGRAYPVEVRWRPVDGDAVGVVSAATGGRADGSESRLKSLPQRSGRGDIQQGSAEHIAHVIDEIIADRSLGGGPGDVLVFLPGEREIRDAHLLLSRRQYRETEILPLYARLSAIDQDRVFKPGPKRRVVLATNVAETSLTVPRIRYVVDTGTARVKRYSQRSQLERLHVEPISQAAADQRKGRCGRIGPGICYRLYDETEFAARAAYTDPELLRSSLANVILRMLALKLGEVDEFPFLEAPDPRVIADGYRRLAEISAIDDKRTLTAIGRDLARLPIDVQLARMLVEARRLGCLRELLTVVSFLSIQDPRERPADARGQADAAHAVFADPKSDFLGVLNLWRAYHAASEELTQSKLRDWCSRHFLSFLRMRECRELHRQLLLVVDELGWKLDAGDPAPATPSVATTAVKGSTSPKTRVEAGKTPSPLAQPGERAGVRGRASRSEAPGSRRVRSDRPEPKSSISLISSAGSEGEGEGLNEKAAIRLFESIHRSLLAGLPTQVGRKDEKGVFRSTRERKFQVFPGSALAKLPPNWVFAAQILDVGGKVWGMMCARVEPQWIEEQAAHLVKSSCREPHWSKKRGCVVAYEQVSLFGLNLVERRAVTFQQQDPALAHQIFLREALARGDIEAKVDFLRANQRVLEDARGIEAKQRREGLIRHEDELVAFFEGKLPEDIASSRALEAWYRKARPAEQAALRWSIDDVMVGGAGLDPKAFPAAMDIGPQRYRLEYRFVPGDEADGVTLHLPLAMLNALPTARCEWLVPGLLGEKVAELIRGLPKALRRNFVPAPDFARAFVEAEAPRDEPLARALAAFLKRATGVEVTAAEFAAVELPAHFSMRYRLHDDSGRTLAASRDLAALRGQWEGQAREAFSRKTDVELMREDVATWDFDEIPPEVRSAGGLLAFPALVDLGETVALRVFERRDEAADAHRDGVVRLLRNALASDMKQARRRLPIANALSLKYAPLGSIDGLREDLVEGGFADLLERHPLDVRTAGTFEALRTQAARELFGAAIERLKRVEPVIEAQADLKPWLEPPLIGFARASYDDLHEQLDALLAPGFARTFTVERLGHLPRYLKAMRLRAERLRQDPAKDQQRMLQVLPYWRGFLNHRAEGRDGLEELRWLIEEWRVSLFAQELKTAEPVSAKRLARALEAVESV</sequence>
<reference evidence="8 9" key="1">
    <citation type="submission" date="2022-06" db="EMBL/GenBank/DDBJ databases">
        <title>Dyella sp. Sa strain:Sa Genome sequencing.</title>
        <authorList>
            <person name="Park S."/>
        </authorList>
    </citation>
    <scope>NUCLEOTIDE SEQUENCE [LARGE SCALE GENOMIC DNA]</scope>
    <source>
        <strain evidence="8 9">Sa</strain>
    </source>
</reference>
<evidence type="ECO:0000256" key="5">
    <source>
        <dbReference type="SAM" id="MobiDB-lite"/>
    </source>
</evidence>
<name>A0ABT1F930_9GAMM</name>
<dbReference type="EC" id="3.6.4.13" evidence="8"/>
<dbReference type="Gene3D" id="1.20.120.1080">
    <property type="match status" value="1"/>
</dbReference>
<feature type="compositionally biased region" description="Low complexity" evidence="5">
    <location>
        <begin position="710"/>
        <end position="720"/>
    </location>
</feature>
<feature type="region of interest" description="Disordered" evidence="5">
    <location>
        <begin position="275"/>
        <end position="301"/>
    </location>
</feature>
<dbReference type="Pfam" id="PF11898">
    <property type="entry name" value="DUF3418"/>
    <property type="match status" value="1"/>
</dbReference>
<evidence type="ECO:0000256" key="4">
    <source>
        <dbReference type="ARBA" id="ARBA00022840"/>
    </source>
</evidence>
<dbReference type="Pfam" id="PF21010">
    <property type="entry name" value="HA2_C"/>
    <property type="match status" value="1"/>
</dbReference>
<dbReference type="InterPro" id="IPR003593">
    <property type="entry name" value="AAA+_ATPase"/>
</dbReference>
<dbReference type="NCBIfam" id="TIGR01967">
    <property type="entry name" value="DEAH_box_HrpA"/>
    <property type="match status" value="1"/>
</dbReference>
<feature type="domain" description="Helicase ATP-binding" evidence="6">
    <location>
        <begin position="88"/>
        <end position="251"/>
    </location>
</feature>
<dbReference type="InterPro" id="IPR011545">
    <property type="entry name" value="DEAD/DEAH_box_helicase_dom"/>
</dbReference>
<feature type="compositionally biased region" description="Low complexity" evidence="5">
    <location>
        <begin position="646"/>
        <end position="658"/>
    </location>
</feature>
<evidence type="ECO:0000259" key="7">
    <source>
        <dbReference type="PROSITE" id="PS51194"/>
    </source>
</evidence>
<dbReference type="InterPro" id="IPR011709">
    <property type="entry name" value="DEAD-box_helicase_OB_fold"/>
</dbReference>
<keyword evidence="3 8" id="KW-0347">Helicase</keyword>
<dbReference type="GO" id="GO:0003724">
    <property type="term" value="F:RNA helicase activity"/>
    <property type="evidence" value="ECO:0007669"/>
    <property type="project" value="UniProtKB-EC"/>
</dbReference>
<dbReference type="Pfam" id="PF00271">
    <property type="entry name" value="Helicase_C"/>
    <property type="match status" value="1"/>
</dbReference>
<evidence type="ECO:0000256" key="2">
    <source>
        <dbReference type="ARBA" id="ARBA00022801"/>
    </source>
</evidence>
<accession>A0ABT1F930</accession>
<dbReference type="CDD" id="cd18791">
    <property type="entry name" value="SF2_C_RHA"/>
    <property type="match status" value="1"/>
</dbReference>
<dbReference type="SMART" id="SM00847">
    <property type="entry name" value="HA2"/>
    <property type="match status" value="1"/>
</dbReference>
<dbReference type="PROSITE" id="PS51192">
    <property type="entry name" value="HELICASE_ATP_BIND_1"/>
    <property type="match status" value="1"/>
</dbReference>
<dbReference type="InterPro" id="IPR007502">
    <property type="entry name" value="Helicase-assoc_dom"/>
</dbReference>
<dbReference type="EMBL" id="JAMZEK010000001">
    <property type="protein sequence ID" value="MCP1373625.1"/>
    <property type="molecule type" value="Genomic_DNA"/>
</dbReference>
<dbReference type="PANTHER" id="PTHR18934">
    <property type="entry name" value="ATP-DEPENDENT RNA HELICASE"/>
    <property type="match status" value="1"/>
</dbReference>
<keyword evidence="4" id="KW-0067">ATP-binding</keyword>
<dbReference type="SMART" id="SM00490">
    <property type="entry name" value="HELICc"/>
    <property type="match status" value="1"/>
</dbReference>
<dbReference type="Proteomes" id="UP001204615">
    <property type="component" value="Unassembled WGS sequence"/>
</dbReference>
<dbReference type="GO" id="GO:0016787">
    <property type="term" value="F:hydrolase activity"/>
    <property type="evidence" value="ECO:0007669"/>
    <property type="project" value="UniProtKB-KW"/>
</dbReference>